<evidence type="ECO:0000313" key="2">
    <source>
        <dbReference type="Proteomes" id="UP001221142"/>
    </source>
</evidence>
<reference evidence="1" key="1">
    <citation type="submission" date="2023-03" db="EMBL/GenBank/DDBJ databases">
        <title>Massive genome expansion in bonnet fungi (Mycena s.s.) driven by repeated elements and novel gene families across ecological guilds.</title>
        <authorList>
            <consortium name="Lawrence Berkeley National Laboratory"/>
            <person name="Harder C.B."/>
            <person name="Miyauchi S."/>
            <person name="Viragh M."/>
            <person name="Kuo A."/>
            <person name="Thoen E."/>
            <person name="Andreopoulos B."/>
            <person name="Lu D."/>
            <person name="Skrede I."/>
            <person name="Drula E."/>
            <person name="Henrissat B."/>
            <person name="Morin E."/>
            <person name="Kohler A."/>
            <person name="Barry K."/>
            <person name="LaButti K."/>
            <person name="Morin E."/>
            <person name="Salamov A."/>
            <person name="Lipzen A."/>
            <person name="Mereny Z."/>
            <person name="Hegedus B."/>
            <person name="Baldrian P."/>
            <person name="Stursova M."/>
            <person name="Weitz H."/>
            <person name="Taylor A."/>
            <person name="Grigoriev I.V."/>
            <person name="Nagy L.G."/>
            <person name="Martin F."/>
            <person name="Kauserud H."/>
        </authorList>
    </citation>
    <scope>NUCLEOTIDE SEQUENCE</scope>
    <source>
        <strain evidence="1">9284</strain>
    </source>
</reference>
<gene>
    <name evidence="1" type="ORF">FB45DRAFT_1136428</name>
</gene>
<dbReference type="AlphaFoldDB" id="A0AAD7B0P3"/>
<dbReference type="EMBL" id="JARKIF010000054">
    <property type="protein sequence ID" value="KAJ7606807.1"/>
    <property type="molecule type" value="Genomic_DNA"/>
</dbReference>
<name>A0AAD7B0P3_9AGAR</name>
<comment type="caution">
    <text evidence="1">The sequence shown here is derived from an EMBL/GenBank/DDBJ whole genome shotgun (WGS) entry which is preliminary data.</text>
</comment>
<proteinExistence type="predicted"/>
<evidence type="ECO:0000313" key="1">
    <source>
        <dbReference type="EMBL" id="KAJ7606807.1"/>
    </source>
</evidence>
<organism evidence="1 2">
    <name type="scientific">Roridomyces roridus</name>
    <dbReference type="NCBI Taxonomy" id="1738132"/>
    <lineage>
        <taxon>Eukaryota</taxon>
        <taxon>Fungi</taxon>
        <taxon>Dikarya</taxon>
        <taxon>Basidiomycota</taxon>
        <taxon>Agaricomycotina</taxon>
        <taxon>Agaricomycetes</taxon>
        <taxon>Agaricomycetidae</taxon>
        <taxon>Agaricales</taxon>
        <taxon>Marasmiineae</taxon>
        <taxon>Mycenaceae</taxon>
        <taxon>Roridomyces</taxon>
    </lineage>
</organism>
<protein>
    <submittedName>
        <fullName evidence="1">Uncharacterized protein</fullName>
    </submittedName>
</protein>
<sequence length="390" mass="43384">MSIPQELIDGIVNEVTDFSSLKSCSLAASNFRDTSQRILYRRIKLKGKHPDRFDVFGRGNYAQICTLLQHSSRLASFITRLEINLPHGRSDVRKGRESIKNVLGIAALANVRWCRVDAAAFGIGGSISEELLSDYFSILVSFLNRQPLHELELLGIRSIPMPLFLQFLAAAPVFTLFHDMDLLQSNLGICSPPDSHTSTLECLTLGPVTCSNVCELLLRPELSAYTAKLRSPAISLDSKLAHRFISYVASSSITLPPIPGLRSVEFDINGYLMPSEWLCQSIPDLLGPGLTTVIFTFKSVHRYSNPFGRQTEMICRIDDVLEGHAVDIKWRLASHGSTRRYYLLEWIAGVKEGMPKAHARGRLVIEIFDEASLQALDMVNGMNQSSSSRS</sequence>
<dbReference type="Proteomes" id="UP001221142">
    <property type="component" value="Unassembled WGS sequence"/>
</dbReference>
<accession>A0AAD7B0P3</accession>
<keyword evidence="2" id="KW-1185">Reference proteome</keyword>